<comment type="caution">
    <text evidence="3">The sequence shown here is derived from an EMBL/GenBank/DDBJ whole genome shotgun (WGS) entry which is preliminary data.</text>
</comment>
<name>A0A8J3VRX2_9ACTN</name>
<dbReference type="AlphaFoldDB" id="A0A8J3VRX2"/>
<dbReference type="InterPro" id="IPR045155">
    <property type="entry name" value="Beta-lactam_cat"/>
</dbReference>
<feature type="domain" description="Beta-lactamase class A catalytic" evidence="2">
    <location>
        <begin position="85"/>
        <end position="128"/>
    </location>
</feature>
<evidence type="ECO:0000256" key="1">
    <source>
        <dbReference type="SAM" id="MobiDB-lite"/>
    </source>
</evidence>
<dbReference type="GO" id="GO:0008800">
    <property type="term" value="F:beta-lactamase activity"/>
    <property type="evidence" value="ECO:0007669"/>
    <property type="project" value="InterPro"/>
</dbReference>
<dbReference type="PANTHER" id="PTHR35333:SF3">
    <property type="entry name" value="BETA-LACTAMASE-TYPE TRANSPEPTIDASE FOLD CONTAINING PROTEIN"/>
    <property type="match status" value="1"/>
</dbReference>
<feature type="region of interest" description="Disordered" evidence="1">
    <location>
        <begin position="199"/>
        <end position="223"/>
    </location>
</feature>
<dbReference type="Gene3D" id="3.40.710.10">
    <property type="entry name" value="DD-peptidase/beta-lactamase superfamily"/>
    <property type="match status" value="1"/>
</dbReference>
<dbReference type="Proteomes" id="UP000642748">
    <property type="component" value="Unassembled WGS sequence"/>
</dbReference>
<gene>
    <name evidence="3" type="ORF">Raf01_47110</name>
</gene>
<dbReference type="PANTHER" id="PTHR35333">
    <property type="entry name" value="BETA-LACTAMASE"/>
    <property type="match status" value="1"/>
</dbReference>
<dbReference type="RefSeq" id="WP_203920098.1">
    <property type="nucleotide sequence ID" value="NZ_BONZ01000043.1"/>
</dbReference>
<evidence type="ECO:0000313" key="3">
    <source>
        <dbReference type="EMBL" id="GIH16539.1"/>
    </source>
</evidence>
<organism evidence="3 4">
    <name type="scientific">Rugosimonospora africana</name>
    <dbReference type="NCBI Taxonomy" id="556532"/>
    <lineage>
        <taxon>Bacteria</taxon>
        <taxon>Bacillati</taxon>
        <taxon>Actinomycetota</taxon>
        <taxon>Actinomycetes</taxon>
        <taxon>Micromonosporales</taxon>
        <taxon>Micromonosporaceae</taxon>
        <taxon>Rugosimonospora</taxon>
    </lineage>
</organism>
<keyword evidence="4" id="KW-1185">Reference proteome</keyword>
<dbReference type="InterPro" id="IPR012338">
    <property type="entry name" value="Beta-lactam/transpept-like"/>
</dbReference>
<proteinExistence type="predicted"/>
<dbReference type="GO" id="GO:0046677">
    <property type="term" value="P:response to antibiotic"/>
    <property type="evidence" value="ECO:0007669"/>
    <property type="project" value="InterPro"/>
</dbReference>
<dbReference type="GO" id="GO:0030655">
    <property type="term" value="P:beta-lactam antibiotic catabolic process"/>
    <property type="evidence" value="ECO:0007669"/>
    <property type="project" value="InterPro"/>
</dbReference>
<feature type="region of interest" description="Disordered" evidence="1">
    <location>
        <begin position="39"/>
        <end position="63"/>
    </location>
</feature>
<dbReference type="Pfam" id="PF13354">
    <property type="entry name" value="Beta-lactamase2"/>
    <property type="match status" value="1"/>
</dbReference>
<protein>
    <recommendedName>
        <fullName evidence="2">Beta-lactamase class A catalytic domain-containing protein</fullName>
    </recommendedName>
</protein>
<dbReference type="SUPFAM" id="SSF56601">
    <property type="entry name" value="beta-lactamase/transpeptidase-like"/>
    <property type="match status" value="1"/>
</dbReference>
<reference evidence="3" key="1">
    <citation type="submission" date="2021-01" db="EMBL/GenBank/DDBJ databases">
        <title>Whole genome shotgun sequence of Rugosimonospora africana NBRC 104875.</title>
        <authorList>
            <person name="Komaki H."/>
            <person name="Tamura T."/>
        </authorList>
    </citation>
    <scope>NUCLEOTIDE SEQUENCE</scope>
    <source>
        <strain evidence="3">NBRC 104875</strain>
    </source>
</reference>
<dbReference type="EMBL" id="BONZ01000043">
    <property type="protein sequence ID" value="GIH16539.1"/>
    <property type="molecule type" value="Genomic_DNA"/>
</dbReference>
<dbReference type="InterPro" id="IPR000871">
    <property type="entry name" value="Beta-lactam_class-A"/>
</dbReference>
<feature type="compositionally biased region" description="Low complexity" evidence="1">
    <location>
        <begin position="213"/>
        <end position="223"/>
    </location>
</feature>
<evidence type="ECO:0000259" key="2">
    <source>
        <dbReference type="Pfam" id="PF13354"/>
    </source>
</evidence>
<sequence length="326" mass="34389">MSRLVGRPATLVAVVTALVLAGAMLIVYGLHRGTGGQQTAADGSPFFSDSPSPSPSPSRPDPAISVRAQVASYLASSGTHAALALLDQDTGEKVYYQENQQFNTASIIKVDILATVLYQHQKSGKKLTSTESSNATKMITQSDNNAATALWNDIGKGPGLAQANKDFGLTETVPGDAGYWGLTKTTAADQLRLLQVISNPTGSAPADPPAGAPPSTAAGHGTPGPLDVASCDYLFSLMNRVEHDQRWGVPDAAGSHATNVYVKNGWLSYSQDNYKWIINSIGRIIEPGHDWLVVVLSNYHPSMDNGIDQIEHAADLAVNGLRTATP</sequence>
<accession>A0A8J3VRX2</accession>
<evidence type="ECO:0000313" key="4">
    <source>
        <dbReference type="Proteomes" id="UP000642748"/>
    </source>
</evidence>